<evidence type="ECO:0000256" key="1">
    <source>
        <dbReference type="SAM" id="MobiDB-lite"/>
    </source>
</evidence>
<keyword evidence="3" id="KW-1185">Reference proteome</keyword>
<dbReference type="GO" id="GO:0008168">
    <property type="term" value="F:methyltransferase activity"/>
    <property type="evidence" value="ECO:0007669"/>
    <property type="project" value="UniProtKB-KW"/>
</dbReference>
<evidence type="ECO:0000313" key="3">
    <source>
        <dbReference type="Proteomes" id="UP001151760"/>
    </source>
</evidence>
<dbReference type="EMBL" id="BQNB010020173">
    <property type="protein sequence ID" value="GJT93126.1"/>
    <property type="molecule type" value="Genomic_DNA"/>
</dbReference>
<dbReference type="Gene3D" id="3.40.50.150">
    <property type="entry name" value="Vaccinia Virus protein VP39"/>
    <property type="match status" value="1"/>
</dbReference>
<dbReference type="Pfam" id="PF06962">
    <property type="entry name" value="rRNA_methylase"/>
    <property type="match status" value="1"/>
</dbReference>
<evidence type="ECO:0000313" key="2">
    <source>
        <dbReference type="EMBL" id="GJT93126.1"/>
    </source>
</evidence>
<protein>
    <submittedName>
        <fullName evidence="2">rRNA methylase YtqB isoform X1</fullName>
    </submittedName>
</protein>
<dbReference type="InterPro" id="IPR010719">
    <property type="entry name" value="MnmM_MeTrfase"/>
</dbReference>
<name>A0ABQ5HZ34_9ASTR</name>
<dbReference type="PANTHER" id="PTHR35276">
    <property type="entry name" value="S-ADENOSYL-L-METHIONINE-DEPENDENT METHYLTRANSFERASES SUPERFAMILY PROTEIN"/>
    <property type="match status" value="1"/>
</dbReference>
<keyword evidence="2" id="KW-0808">Transferase</keyword>
<keyword evidence="2" id="KW-0489">Methyltransferase</keyword>
<dbReference type="SUPFAM" id="SSF53335">
    <property type="entry name" value="S-adenosyl-L-methionine-dependent methyltransferases"/>
    <property type="match status" value="1"/>
</dbReference>
<sequence length="298" mass="32352">MPSEKPSNDGVPLGQQLSSIYGFGGYAFPGRFKVGTLATIKSLKNPCIEGFMKPINSTPPPTPPLHHHSSPPTSSSMIVTPSTPKPTTTKPFYHRMPPLLCGGSDDRLYFWKKEGDRSCSLVVKKGDTVVDATCGNGYDTLAMLNMVADESCSGRVYSLDIQEIALKNTASLLDGLPDPDKKEMVKLIATCHSKMEEVIPRDVKVRLVAFNLGYLPGGDKTLITKSDTTRLAMEVASRIVASGGLISMLVYVGHPGGMEEYDTVEGFASQLSVNDWICCKLQMLNRPLAPILVLLCKR</sequence>
<reference evidence="2" key="2">
    <citation type="submission" date="2022-01" db="EMBL/GenBank/DDBJ databases">
        <authorList>
            <person name="Yamashiro T."/>
            <person name="Shiraishi A."/>
            <person name="Satake H."/>
            <person name="Nakayama K."/>
        </authorList>
    </citation>
    <scope>NUCLEOTIDE SEQUENCE</scope>
</reference>
<organism evidence="2 3">
    <name type="scientific">Tanacetum coccineum</name>
    <dbReference type="NCBI Taxonomy" id="301880"/>
    <lineage>
        <taxon>Eukaryota</taxon>
        <taxon>Viridiplantae</taxon>
        <taxon>Streptophyta</taxon>
        <taxon>Embryophyta</taxon>
        <taxon>Tracheophyta</taxon>
        <taxon>Spermatophyta</taxon>
        <taxon>Magnoliopsida</taxon>
        <taxon>eudicotyledons</taxon>
        <taxon>Gunneridae</taxon>
        <taxon>Pentapetalae</taxon>
        <taxon>asterids</taxon>
        <taxon>campanulids</taxon>
        <taxon>Asterales</taxon>
        <taxon>Asteraceae</taxon>
        <taxon>Asteroideae</taxon>
        <taxon>Anthemideae</taxon>
        <taxon>Anthemidinae</taxon>
        <taxon>Tanacetum</taxon>
    </lineage>
</organism>
<feature type="region of interest" description="Disordered" evidence="1">
    <location>
        <begin position="54"/>
        <end position="91"/>
    </location>
</feature>
<reference evidence="2" key="1">
    <citation type="journal article" date="2022" name="Int. J. Mol. Sci.">
        <title>Draft Genome of Tanacetum Coccineum: Genomic Comparison of Closely Related Tanacetum-Family Plants.</title>
        <authorList>
            <person name="Yamashiro T."/>
            <person name="Shiraishi A."/>
            <person name="Nakayama K."/>
            <person name="Satake H."/>
        </authorList>
    </citation>
    <scope>NUCLEOTIDE SEQUENCE</scope>
</reference>
<dbReference type="InterPro" id="IPR029063">
    <property type="entry name" value="SAM-dependent_MTases_sf"/>
</dbReference>
<dbReference type="GO" id="GO:0032259">
    <property type="term" value="P:methylation"/>
    <property type="evidence" value="ECO:0007669"/>
    <property type="project" value="UniProtKB-KW"/>
</dbReference>
<feature type="compositionally biased region" description="Low complexity" evidence="1">
    <location>
        <begin position="70"/>
        <end position="91"/>
    </location>
</feature>
<proteinExistence type="predicted"/>
<dbReference type="PANTHER" id="PTHR35276:SF1">
    <property type="entry name" value="TRNA (MNM(5)S(2)U34)-METHYLTRANSFERASE, CHLOROPLASTIC"/>
    <property type="match status" value="1"/>
</dbReference>
<dbReference type="Proteomes" id="UP001151760">
    <property type="component" value="Unassembled WGS sequence"/>
</dbReference>
<accession>A0ABQ5HZ34</accession>
<comment type="caution">
    <text evidence="2">The sequence shown here is derived from an EMBL/GenBank/DDBJ whole genome shotgun (WGS) entry which is preliminary data.</text>
</comment>
<gene>
    <name evidence="2" type="ORF">Tco_1081971</name>
</gene>